<keyword evidence="2" id="KW-1003">Cell membrane</keyword>
<dbReference type="Pfam" id="PF01943">
    <property type="entry name" value="Polysacc_synt"/>
    <property type="match status" value="1"/>
</dbReference>
<feature type="transmembrane region" description="Helical" evidence="6">
    <location>
        <begin position="118"/>
        <end position="136"/>
    </location>
</feature>
<feature type="transmembrane region" description="Helical" evidence="6">
    <location>
        <begin position="443"/>
        <end position="461"/>
    </location>
</feature>
<feature type="transmembrane region" description="Helical" evidence="6">
    <location>
        <begin position="174"/>
        <end position="197"/>
    </location>
</feature>
<dbReference type="RefSeq" id="WP_138729738.1">
    <property type="nucleotide sequence ID" value="NZ_SRMP02000003.1"/>
</dbReference>
<organism evidence="7 8">
    <name type="scientific">Pedobacter helvus</name>
    <dbReference type="NCBI Taxonomy" id="2563444"/>
    <lineage>
        <taxon>Bacteria</taxon>
        <taxon>Pseudomonadati</taxon>
        <taxon>Bacteroidota</taxon>
        <taxon>Sphingobacteriia</taxon>
        <taxon>Sphingobacteriales</taxon>
        <taxon>Sphingobacteriaceae</taxon>
        <taxon>Pedobacter</taxon>
    </lineage>
</organism>
<comment type="subcellular location">
    <subcellularLocation>
        <location evidence="1">Cell membrane</location>
        <topology evidence="1">Multi-pass membrane protein</topology>
    </subcellularLocation>
</comment>
<keyword evidence="3 6" id="KW-0812">Transmembrane</keyword>
<keyword evidence="8" id="KW-1185">Reference proteome</keyword>
<feature type="transmembrane region" description="Helical" evidence="6">
    <location>
        <begin position="9"/>
        <end position="32"/>
    </location>
</feature>
<dbReference type="PANTHER" id="PTHR30250:SF11">
    <property type="entry name" value="O-ANTIGEN TRANSPORTER-RELATED"/>
    <property type="match status" value="1"/>
</dbReference>
<evidence type="ECO:0000313" key="8">
    <source>
        <dbReference type="Proteomes" id="UP001517367"/>
    </source>
</evidence>
<dbReference type="InterPro" id="IPR050833">
    <property type="entry name" value="Poly_Biosynth_Transport"/>
</dbReference>
<feature type="transmembrane region" description="Helical" evidence="6">
    <location>
        <begin position="255"/>
        <end position="275"/>
    </location>
</feature>
<reference evidence="7 8" key="1">
    <citation type="submission" date="2024-12" db="EMBL/GenBank/DDBJ databases">
        <authorList>
            <person name="Hu S."/>
        </authorList>
    </citation>
    <scope>NUCLEOTIDE SEQUENCE [LARGE SCALE GENOMIC DNA]</scope>
    <source>
        <strain evidence="7 8">P-25</strain>
    </source>
</reference>
<dbReference type="PANTHER" id="PTHR30250">
    <property type="entry name" value="PST FAMILY PREDICTED COLANIC ACID TRANSPORTER"/>
    <property type="match status" value="1"/>
</dbReference>
<dbReference type="InterPro" id="IPR002797">
    <property type="entry name" value="Polysacc_synth"/>
</dbReference>
<feature type="transmembrane region" description="Helical" evidence="6">
    <location>
        <begin position="148"/>
        <end position="168"/>
    </location>
</feature>
<evidence type="ECO:0000256" key="4">
    <source>
        <dbReference type="ARBA" id="ARBA00022989"/>
    </source>
</evidence>
<name>A0ABW9JDM1_9SPHI</name>
<feature type="transmembrane region" description="Helical" evidence="6">
    <location>
        <begin position="296"/>
        <end position="317"/>
    </location>
</feature>
<dbReference type="EMBL" id="SRMP02000003">
    <property type="protein sequence ID" value="MFN0290513.1"/>
    <property type="molecule type" value="Genomic_DNA"/>
</dbReference>
<dbReference type="Proteomes" id="UP001517367">
    <property type="component" value="Unassembled WGS sequence"/>
</dbReference>
<accession>A0ABW9JDM1</accession>
<keyword evidence="5 6" id="KW-0472">Membrane</keyword>
<protein>
    <submittedName>
        <fullName evidence="7">Lipopolysaccharide biosynthesis protein</fullName>
    </submittedName>
</protein>
<evidence type="ECO:0000256" key="2">
    <source>
        <dbReference type="ARBA" id="ARBA00022475"/>
    </source>
</evidence>
<feature type="transmembrane region" description="Helical" evidence="6">
    <location>
        <begin position="323"/>
        <end position="343"/>
    </location>
</feature>
<feature type="transmembrane region" description="Helical" evidence="6">
    <location>
        <begin position="217"/>
        <end position="235"/>
    </location>
</feature>
<sequence length="473" mass="54338">MKNKLINNIIFYGLGDFLVTAITAFLLLPVYISNLTTDEYGIFNIVNNNTIIFTYIFQFGIISAFSRLLFSYKDDNESYISSVILFHVISSVVIFTITYLFSDLIFGVLSPSIQKSKYVYIPVLIGFSTFIPNLYYALLRANQKARSFFLFQILTVGLLLGLVFYFIFFSRLSLQNLFISLLVTNLIMLLLISFFFYSKIKFRINYSYIKSTLKLSFPIFLGYIAYFFISRYSIIILQKHITLKELGTYTFAQQIAMVPTLLAAVIGKAVQPYLFSSANDDEFANRSSQADGIYKIFLFWSITGLIFFIEDIFMAILPQNYIASIPLVQSLLAVNLIFNLYFVESSILLYRLKSGLILFITITGSVVNVILCQLLVSKYKIDGAILAMFIAFTITLALQIFFSRKHILIDYKIKEIAFFVLVLGVFLFLFNGIKISSLNQFRQLFKILSFGVLTLILFMSLKKSKNYFYAEEN</sequence>
<keyword evidence="4 6" id="KW-1133">Transmembrane helix</keyword>
<evidence type="ECO:0000256" key="1">
    <source>
        <dbReference type="ARBA" id="ARBA00004651"/>
    </source>
</evidence>
<feature type="transmembrane region" description="Helical" evidence="6">
    <location>
        <begin position="355"/>
        <end position="377"/>
    </location>
</feature>
<proteinExistence type="predicted"/>
<feature type="transmembrane region" description="Helical" evidence="6">
    <location>
        <begin position="82"/>
        <end position="106"/>
    </location>
</feature>
<feature type="transmembrane region" description="Helical" evidence="6">
    <location>
        <begin position="416"/>
        <end position="437"/>
    </location>
</feature>
<feature type="transmembrane region" description="Helical" evidence="6">
    <location>
        <begin position="383"/>
        <end position="404"/>
    </location>
</feature>
<gene>
    <name evidence="7" type="ORF">E5L68_003880</name>
</gene>
<feature type="transmembrane region" description="Helical" evidence="6">
    <location>
        <begin position="52"/>
        <end position="70"/>
    </location>
</feature>
<comment type="caution">
    <text evidence="7">The sequence shown here is derived from an EMBL/GenBank/DDBJ whole genome shotgun (WGS) entry which is preliminary data.</text>
</comment>
<evidence type="ECO:0000256" key="5">
    <source>
        <dbReference type="ARBA" id="ARBA00023136"/>
    </source>
</evidence>
<evidence type="ECO:0000256" key="3">
    <source>
        <dbReference type="ARBA" id="ARBA00022692"/>
    </source>
</evidence>
<evidence type="ECO:0000313" key="7">
    <source>
        <dbReference type="EMBL" id="MFN0290513.1"/>
    </source>
</evidence>
<evidence type="ECO:0000256" key="6">
    <source>
        <dbReference type="SAM" id="Phobius"/>
    </source>
</evidence>